<feature type="region of interest" description="Disordered" evidence="1">
    <location>
        <begin position="94"/>
        <end position="144"/>
    </location>
</feature>
<feature type="compositionally biased region" description="Basic residues" evidence="1">
    <location>
        <begin position="220"/>
        <end position="229"/>
    </location>
</feature>
<evidence type="ECO:0000313" key="2">
    <source>
        <dbReference type="EMBL" id="KAG2203649.1"/>
    </source>
</evidence>
<reference evidence="2" key="1">
    <citation type="submission" date="2020-12" db="EMBL/GenBank/DDBJ databases">
        <title>Metabolic potential, ecology and presence of endohyphal bacteria is reflected in genomic diversity of Mucoromycotina.</title>
        <authorList>
            <person name="Muszewska A."/>
            <person name="Okrasinska A."/>
            <person name="Steczkiewicz K."/>
            <person name="Drgas O."/>
            <person name="Orlowska M."/>
            <person name="Perlinska-Lenart U."/>
            <person name="Aleksandrzak-Piekarczyk T."/>
            <person name="Szatraj K."/>
            <person name="Zielenkiewicz U."/>
            <person name="Pilsyk S."/>
            <person name="Malc E."/>
            <person name="Mieczkowski P."/>
            <person name="Kruszewska J.S."/>
            <person name="Biernat P."/>
            <person name="Pawlowska J."/>
        </authorList>
    </citation>
    <scope>NUCLEOTIDE SEQUENCE</scope>
    <source>
        <strain evidence="2">WA0000017839</strain>
    </source>
</reference>
<feature type="region of interest" description="Disordered" evidence="1">
    <location>
        <begin position="187"/>
        <end position="318"/>
    </location>
</feature>
<feature type="compositionally biased region" description="Basic and acidic residues" evidence="1">
    <location>
        <begin position="194"/>
        <end position="219"/>
    </location>
</feature>
<dbReference type="AlphaFoldDB" id="A0A8H7V731"/>
<protein>
    <submittedName>
        <fullName evidence="2">Uncharacterized protein</fullName>
    </submittedName>
</protein>
<feature type="compositionally biased region" description="Basic and acidic residues" evidence="1">
    <location>
        <begin position="230"/>
        <end position="252"/>
    </location>
</feature>
<name>A0A8H7V731_9FUNG</name>
<feature type="compositionally biased region" description="Basic and acidic residues" evidence="1">
    <location>
        <begin position="373"/>
        <end position="383"/>
    </location>
</feature>
<proteinExistence type="predicted"/>
<organism evidence="2 3">
    <name type="scientific">Mucor saturninus</name>
    <dbReference type="NCBI Taxonomy" id="64648"/>
    <lineage>
        <taxon>Eukaryota</taxon>
        <taxon>Fungi</taxon>
        <taxon>Fungi incertae sedis</taxon>
        <taxon>Mucoromycota</taxon>
        <taxon>Mucoromycotina</taxon>
        <taxon>Mucoromycetes</taxon>
        <taxon>Mucorales</taxon>
        <taxon>Mucorineae</taxon>
        <taxon>Mucoraceae</taxon>
        <taxon>Mucor</taxon>
    </lineage>
</organism>
<gene>
    <name evidence="2" type="ORF">INT47_011743</name>
</gene>
<accession>A0A8H7V731</accession>
<feature type="region of interest" description="Disordered" evidence="1">
    <location>
        <begin position="373"/>
        <end position="394"/>
    </location>
</feature>
<evidence type="ECO:0000256" key="1">
    <source>
        <dbReference type="SAM" id="MobiDB-lite"/>
    </source>
</evidence>
<sequence>MYSPKRTERNDTSHNALTPIVHVLKSAQSTATKEFDRFYDNLWSRLTPSNSRTKRVIQEERTSLTPLIERHTLREDARYGDSFYLDNESIVAETPMLERTETPMSYDSPHRRSQHHYSSQTLASPQTVASPQHRSTIDSPHIYSPLRPMASPRRSTLHQDSSVMIQRLTEERKRMDRLQASVTKIKRQSSYLAEEPHTSIRQEKEGHTSVRQEREPRHIRQEKKPHHIRHEKEKETPTSIRQEKPTTMDLSKHHSSRLSSHQLATPPQSIESIKTSWNKRQRSPSVDHSVKRMAVSPTPTKRMAVSPSASFTPYRREGVTPTLSRKRLAVSPKRIPIENLPKLRSTEMISTPGGSIVSNRFWKEIHGLNASPRRREMTPKRETNTSSWANDDGFWSAESAPMPGSTFNNKLMQVAQQEKKQKRQQKEQVANDMQWSHEAPVTSKLDMFGDSSPLSQEIEAAQKREAILKRNHIPAMNPDLLAQLKSVHRDRLIDDSDSYKFA</sequence>
<comment type="caution">
    <text evidence="2">The sequence shown here is derived from an EMBL/GenBank/DDBJ whole genome shotgun (WGS) entry which is preliminary data.</text>
</comment>
<dbReference type="OrthoDB" id="2282381at2759"/>
<evidence type="ECO:0000313" key="3">
    <source>
        <dbReference type="Proteomes" id="UP000603453"/>
    </source>
</evidence>
<dbReference type="EMBL" id="JAEPRD010000050">
    <property type="protein sequence ID" value="KAG2203649.1"/>
    <property type="molecule type" value="Genomic_DNA"/>
</dbReference>
<feature type="compositionally biased region" description="Polar residues" evidence="1">
    <location>
        <begin position="265"/>
        <end position="276"/>
    </location>
</feature>
<feature type="compositionally biased region" description="Polar residues" evidence="1">
    <location>
        <begin position="116"/>
        <end position="138"/>
    </location>
</feature>
<dbReference type="Proteomes" id="UP000603453">
    <property type="component" value="Unassembled WGS sequence"/>
</dbReference>
<keyword evidence="3" id="KW-1185">Reference proteome</keyword>